<dbReference type="InterPro" id="IPR036291">
    <property type="entry name" value="NAD(P)-bd_dom_sf"/>
</dbReference>
<dbReference type="STRING" id="298654.FraEuI1c_3333"/>
<accession>E3IWL4</accession>
<dbReference type="InParanoid" id="E3IWL4"/>
<dbReference type="eggNOG" id="COG0604">
    <property type="taxonomic scope" value="Bacteria"/>
</dbReference>
<dbReference type="Pfam" id="PF08240">
    <property type="entry name" value="ADH_N"/>
    <property type="match status" value="1"/>
</dbReference>
<dbReference type="HOGENOM" id="CLU_026673_26_3_11"/>
<dbReference type="KEGG" id="fri:FraEuI1c_3333"/>
<evidence type="ECO:0000259" key="1">
    <source>
        <dbReference type="SMART" id="SM00829"/>
    </source>
</evidence>
<dbReference type="InterPro" id="IPR020843">
    <property type="entry name" value="ER"/>
</dbReference>
<sequence>MVRAVVLTDVPPASLVDLAADDLPDGDVTIDVRWSSLNYKDGLAVTGAGRIARKLPMTCGADLAGTVAASENPAVRVGAEVLVTGWGLSETRPGGYTQRQRVPASMVTARPEGLSLRQTMAIGTAGLTSMLCVTALEGAGLRPGAGPVLVTGASGGVGSLAVALLASLGYEVTASTGSPDAHPLLRELGAAEIIDRAELAAPGRPLGKERWAAAIDTVGSQTLASVLASIRYGGAVAACGLAGGNDLPATVLPFILRGVSLLGIDSVMCPPDLRDAAWSRLASDLPVSLLDRVTQVEPLSDIVKLGEQILAGEISGRVVVDVQA</sequence>
<dbReference type="NCBIfam" id="TIGR02823">
    <property type="entry name" value="oxido_YhdH"/>
    <property type="match status" value="1"/>
</dbReference>
<dbReference type="SMART" id="SM00829">
    <property type="entry name" value="PKS_ER"/>
    <property type="match status" value="1"/>
</dbReference>
<dbReference type="PANTHER" id="PTHR43677:SF1">
    <property type="entry name" value="ACRYLYL-COA REDUCTASE ACUI-RELATED"/>
    <property type="match status" value="1"/>
</dbReference>
<proteinExistence type="predicted"/>
<dbReference type="Gene3D" id="3.40.50.720">
    <property type="entry name" value="NAD(P)-binding Rossmann-like Domain"/>
    <property type="match status" value="1"/>
</dbReference>
<name>E3IWL4_PSEI1</name>
<evidence type="ECO:0000313" key="3">
    <source>
        <dbReference type="Proteomes" id="UP000002484"/>
    </source>
</evidence>
<dbReference type="EMBL" id="CP002299">
    <property type="protein sequence ID" value="ADP81344.1"/>
    <property type="molecule type" value="Genomic_DNA"/>
</dbReference>
<reference evidence="2 3" key="1">
    <citation type="submission" date="2010-10" db="EMBL/GenBank/DDBJ databases">
        <title>Complete sequence of Frankia sp. EuI1c.</title>
        <authorList>
            <consortium name="US DOE Joint Genome Institute"/>
            <person name="Lucas S."/>
            <person name="Copeland A."/>
            <person name="Lapidus A."/>
            <person name="Cheng J.-F."/>
            <person name="Bruce D."/>
            <person name="Goodwin L."/>
            <person name="Pitluck S."/>
            <person name="Chertkov O."/>
            <person name="Detter J.C."/>
            <person name="Han C."/>
            <person name="Tapia R."/>
            <person name="Land M."/>
            <person name="Hauser L."/>
            <person name="Jeffries C."/>
            <person name="Kyrpides N."/>
            <person name="Ivanova N."/>
            <person name="Mikhailova N."/>
            <person name="Beauchemin N."/>
            <person name="Sen A."/>
            <person name="Sur S.A."/>
            <person name="Gtari M."/>
            <person name="Wall L."/>
            <person name="Tisa L."/>
            <person name="Woyke T."/>
        </authorList>
    </citation>
    <scope>NUCLEOTIDE SEQUENCE [LARGE SCALE GENOMIC DNA]</scope>
    <source>
        <strain evidence="3">DSM 45817 / CECT 9037 / EuI1c</strain>
    </source>
</reference>
<gene>
    <name evidence="2" type="ordered locus">FraEuI1c_3333</name>
</gene>
<evidence type="ECO:0000313" key="2">
    <source>
        <dbReference type="EMBL" id="ADP81344.1"/>
    </source>
</evidence>
<dbReference type="SUPFAM" id="SSF50129">
    <property type="entry name" value="GroES-like"/>
    <property type="match status" value="1"/>
</dbReference>
<dbReference type="InterPro" id="IPR013154">
    <property type="entry name" value="ADH-like_N"/>
</dbReference>
<dbReference type="Proteomes" id="UP000002484">
    <property type="component" value="Chromosome"/>
</dbReference>
<dbReference type="CDD" id="cd08288">
    <property type="entry name" value="MDR_yhdh"/>
    <property type="match status" value="1"/>
</dbReference>
<feature type="domain" description="Enoyl reductase (ER)" evidence="1">
    <location>
        <begin position="8"/>
        <end position="320"/>
    </location>
</feature>
<keyword evidence="3" id="KW-1185">Reference proteome</keyword>
<dbReference type="OrthoDB" id="9782155at2"/>
<protein>
    <submittedName>
        <fullName evidence="2">Quinone oxidoreductase, YhdH/YhfP family</fullName>
    </submittedName>
</protein>
<dbReference type="PANTHER" id="PTHR43677">
    <property type="entry name" value="SHORT-CHAIN DEHYDROGENASE/REDUCTASE"/>
    <property type="match status" value="1"/>
</dbReference>
<dbReference type="InterPro" id="IPR013149">
    <property type="entry name" value="ADH-like_C"/>
</dbReference>
<dbReference type="Gene3D" id="3.90.180.10">
    <property type="entry name" value="Medium-chain alcohol dehydrogenases, catalytic domain"/>
    <property type="match status" value="1"/>
</dbReference>
<dbReference type="Pfam" id="PF00107">
    <property type="entry name" value="ADH_zinc_N"/>
    <property type="match status" value="1"/>
</dbReference>
<dbReference type="SUPFAM" id="SSF51735">
    <property type="entry name" value="NAD(P)-binding Rossmann-fold domains"/>
    <property type="match status" value="1"/>
</dbReference>
<dbReference type="AlphaFoldDB" id="E3IWL4"/>
<organism evidence="2 3">
    <name type="scientific">Pseudofrankia inefficax (strain DSM 45817 / CECT 9037 / DDB 130130 / EuI1c)</name>
    <name type="common">Frankia inefficax</name>
    <dbReference type="NCBI Taxonomy" id="298654"/>
    <lineage>
        <taxon>Bacteria</taxon>
        <taxon>Bacillati</taxon>
        <taxon>Actinomycetota</taxon>
        <taxon>Actinomycetes</taxon>
        <taxon>Frankiales</taxon>
        <taxon>Frankiaceae</taxon>
        <taxon>Pseudofrankia</taxon>
    </lineage>
</organism>
<dbReference type="InterPro" id="IPR014188">
    <property type="entry name" value="Acrylyl-CoA_reductase_AcuI"/>
</dbReference>
<dbReference type="RefSeq" id="WP_013424462.1">
    <property type="nucleotide sequence ID" value="NC_014666.1"/>
</dbReference>
<dbReference type="GO" id="GO:0043957">
    <property type="term" value="F:acryloyl-CoA reductase (NADPH) activity"/>
    <property type="evidence" value="ECO:0007669"/>
    <property type="project" value="TreeGrafter"/>
</dbReference>
<dbReference type="InterPro" id="IPR011032">
    <property type="entry name" value="GroES-like_sf"/>
</dbReference>
<dbReference type="InterPro" id="IPR051397">
    <property type="entry name" value="Zn-ADH-like_protein"/>
</dbReference>